<name>A0A1G9DY29_9PROT</name>
<dbReference type="InterPro" id="IPR038492">
    <property type="entry name" value="GBBH-like_N_sf"/>
</dbReference>
<dbReference type="PANTHER" id="PTHR35303">
    <property type="entry name" value="OS02G0197800 PROTEIN"/>
    <property type="match status" value="1"/>
</dbReference>
<gene>
    <name evidence="4" type="ORF">SAMN05192566_2056</name>
</gene>
<keyword evidence="1" id="KW-0479">Metal-binding</keyword>
<evidence type="ECO:0000313" key="5">
    <source>
        <dbReference type="Proteomes" id="UP000198629"/>
    </source>
</evidence>
<dbReference type="AlphaFoldDB" id="A0A1G9DY29"/>
<dbReference type="InterPro" id="IPR010376">
    <property type="entry name" value="GBBH-like_N"/>
</dbReference>
<evidence type="ECO:0000256" key="2">
    <source>
        <dbReference type="ARBA" id="ARBA00023004"/>
    </source>
</evidence>
<evidence type="ECO:0000256" key="1">
    <source>
        <dbReference type="ARBA" id="ARBA00022723"/>
    </source>
</evidence>
<dbReference type="OrthoDB" id="9794178at2"/>
<keyword evidence="2" id="KW-0408">Iron</keyword>
<evidence type="ECO:0000313" key="4">
    <source>
        <dbReference type="EMBL" id="SDK68792.1"/>
    </source>
</evidence>
<protein>
    <recommendedName>
        <fullName evidence="3">Gamma-butyrobetaine hydroxylase-like N-terminal domain-containing protein</fullName>
    </recommendedName>
</protein>
<dbReference type="GO" id="GO:0046872">
    <property type="term" value="F:metal ion binding"/>
    <property type="evidence" value="ECO:0007669"/>
    <property type="project" value="UniProtKB-KW"/>
</dbReference>
<organism evidence="4 5">
    <name type="scientific">Methylophilus rhizosphaerae</name>
    <dbReference type="NCBI Taxonomy" id="492660"/>
    <lineage>
        <taxon>Bacteria</taxon>
        <taxon>Pseudomonadati</taxon>
        <taxon>Pseudomonadota</taxon>
        <taxon>Betaproteobacteria</taxon>
        <taxon>Nitrosomonadales</taxon>
        <taxon>Methylophilaceae</taxon>
        <taxon>Methylophilus</taxon>
    </lineage>
</organism>
<dbReference type="RefSeq" id="WP_091472065.1">
    <property type="nucleotide sequence ID" value="NZ_FNFX01000004.1"/>
</dbReference>
<dbReference type="Gene3D" id="3.30.2020.30">
    <property type="match status" value="1"/>
</dbReference>
<dbReference type="STRING" id="492660.SAMN05192566_2056"/>
<reference evidence="5" key="1">
    <citation type="submission" date="2016-10" db="EMBL/GenBank/DDBJ databases">
        <authorList>
            <person name="Varghese N."/>
            <person name="Submissions S."/>
        </authorList>
    </citation>
    <scope>NUCLEOTIDE SEQUENCE [LARGE SCALE GENOMIC DNA]</scope>
    <source>
        <strain evidence="5">CBMB127</strain>
    </source>
</reference>
<keyword evidence="5" id="KW-1185">Reference proteome</keyword>
<evidence type="ECO:0000259" key="3">
    <source>
        <dbReference type="Pfam" id="PF06155"/>
    </source>
</evidence>
<feature type="domain" description="Gamma-butyrobetaine hydroxylase-like N-terminal" evidence="3">
    <location>
        <begin position="11"/>
        <end position="89"/>
    </location>
</feature>
<accession>A0A1G9DY29</accession>
<dbReference type="Pfam" id="PF06155">
    <property type="entry name" value="GBBH-like_N"/>
    <property type="match status" value="1"/>
</dbReference>
<sequence>MNSIETMTLTTEGALHIVWHTHDQQTLPAAFLRSQCQCAPCKAHRLKGLPPAPVSPDIRITHMQPIGIYGVQLTFDDGHDRGIYPWVYLSELGQQAALQ</sequence>
<dbReference type="EMBL" id="FNFX01000004">
    <property type="protein sequence ID" value="SDK68792.1"/>
    <property type="molecule type" value="Genomic_DNA"/>
</dbReference>
<proteinExistence type="predicted"/>
<dbReference type="Proteomes" id="UP000198629">
    <property type="component" value="Unassembled WGS sequence"/>
</dbReference>